<accession>A0AAT9II86</accession>
<dbReference type="GO" id="GO:0005829">
    <property type="term" value="C:cytosol"/>
    <property type="evidence" value="ECO:0007669"/>
    <property type="project" value="TreeGrafter"/>
</dbReference>
<proteinExistence type="inferred from homology"/>
<comment type="catalytic activity">
    <reaction evidence="7">
        <text>D-glucose 6-phosphate + NADP(+) = 6-phospho-D-glucono-1,5-lactone + NADPH + H(+)</text>
        <dbReference type="Rhea" id="RHEA:15841"/>
        <dbReference type="ChEBI" id="CHEBI:15378"/>
        <dbReference type="ChEBI" id="CHEBI:57783"/>
        <dbReference type="ChEBI" id="CHEBI:57955"/>
        <dbReference type="ChEBI" id="CHEBI:58349"/>
        <dbReference type="ChEBI" id="CHEBI:61548"/>
        <dbReference type="EC" id="1.1.1.49"/>
    </reaction>
</comment>
<keyword evidence="5 7" id="KW-0560">Oxidoreductase</keyword>
<gene>
    <name evidence="7 10" type="primary">zwf</name>
    <name evidence="10" type="ORF">BUANCORI2928_253</name>
</gene>
<feature type="domain" description="Glucose-6-phosphate dehydrogenase NAD-binding" evidence="8">
    <location>
        <begin position="12"/>
        <end position="185"/>
    </location>
</feature>
<feature type="binding site" evidence="7">
    <location>
        <position position="233"/>
    </location>
    <ligand>
        <name>substrate</name>
    </ligand>
</feature>
<name>A0AAT9II86_9GAMM</name>
<dbReference type="InterPro" id="IPR019796">
    <property type="entry name" value="G6P_DH_AS"/>
</dbReference>
<dbReference type="PROSITE" id="PS00069">
    <property type="entry name" value="G6P_DEHYDROGENASE"/>
    <property type="match status" value="1"/>
</dbReference>
<dbReference type="PRINTS" id="PR00079">
    <property type="entry name" value="G6PDHDRGNASE"/>
</dbReference>
<dbReference type="PIRSF" id="PIRSF000110">
    <property type="entry name" value="G6PD"/>
    <property type="match status" value="1"/>
</dbReference>
<dbReference type="SUPFAM" id="SSF55347">
    <property type="entry name" value="Glyceraldehyde-3-phosphate dehydrogenase-like, C-terminal domain"/>
    <property type="match status" value="1"/>
</dbReference>
<keyword evidence="6 7" id="KW-0119">Carbohydrate metabolism</keyword>
<dbReference type="PANTHER" id="PTHR23429:SF0">
    <property type="entry name" value="GLUCOSE-6-PHOSPHATE 1-DEHYDROGENASE"/>
    <property type="match status" value="1"/>
</dbReference>
<comment type="caution">
    <text evidence="7">Lacks conserved residue(s) required for the propagation of feature annotation.</text>
</comment>
<dbReference type="InterPro" id="IPR036291">
    <property type="entry name" value="NAD(P)-bd_dom_sf"/>
</dbReference>
<dbReference type="EC" id="1.1.1.49" evidence="7"/>
<dbReference type="Pfam" id="PF00479">
    <property type="entry name" value="G6PD_N"/>
    <property type="match status" value="1"/>
</dbReference>
<feature type="binding site" evidence="7">
    <location>
        <position position="214"/>
    </location>
    <ligand>
        <name>substrate</name>
    </ligand>
</feature>
<evidence type="ECO:0000256" key="6">
    <source>
        <dbReference type="ARBA" id="ARBA00023277"/>
    </source>
</evidence>
<evidence type="ECO:0000256" key="1">
    <source>
        <dbReference type="ARBA" id="ARBA00004937"/>
    </source>
</evidence>
<dbReference type="InterPro" id="IPR001282">
    <property type="entry name" value="G6P_DH"/>
</dbReference>
<feature type="binding site" evidence="7">
    <location>
        <position position="176"/>
    </location>
    <ligand>
        <name>substrate</name>
    </ligand>
</feature>
<dbReference type="InterPro" id="IPR022675">
    <property type="entry name" value="G6P_DH_C"/>
</dbReference>
<organism evidence="10">
    <name type="scientific">Buchnera aphidicola</name>
    <name type="common">Anoecia corni</name>
    <dbReference type="NCBI Taxonomy" id="2994477"/>
    <lineage>
        <taxon>Bacteria</taxon>
        <taxon>Pseudomonadati</taxon>
        <taxon>Pseudomonadota</taxon>
        <taxon>Gammaproteobacteria</taxon>
        <taxon>Enterobacterales</taxon>
        <taxon>Erwiniaceae</taxon>
        <taxon>Buchnera</taxon>
    </lineage>
</organism>
<feature type="binding site" evidence="7">
    <location>
        <position position="180"/>
    </location>
    <ligand>
        <name>substrate</name>
    </ligand>
</feature>
<dbReference type="AlphaFoldDB" id="A0AAT9II86"/>
<keyword evidence="3 7" id="KW-0313">Glucose metabolism</keyword>
<dbReference type="PANTHER" id="PTHR23429">
    <property type="entry name" value="GLUCOSE-6-PHOSPHATE 1-DEHYDROGENASE G6PD"/>
    <property type="match status" value="1"/>
</dbReference>
<keyword evidence="4 7" id="KW-0521">NADP</keyword>
<comment type="pathway">
    <text evidence="1 7">Carbohydrate degradation; pentose phosphate pathway; D-ribulose 5-phosphate from D-glucose 6-phosphate (oxidative stage): step 1/3.</text>
</comment>
<evidence type="ECO:0000256" key="7">
    <source>
        <dbReference type="HAMAP-Rule" id="MF_00966"/>
    </source>
</evidence>
<dbReference type="HAMAP" id="MF_00966">
    <property type="entry name" value="G6PD"/>
    <property type="match status" value="1"/>
</dbReference>
<evidence type="ECO:0000259" key="8">
    <source>
        <dbReference type="Pfam" id="PF00479"/>
    </source>
</evidence>
<feature type="binding site" evidence="7">
    <location>
        <position position="344"/>
    </location>
    <ligand>
        <name>substrate</name>
    </ligand>
</feature>
<comment type="function">
    <text evidence="7">Catalyzes the oxidation of glucose 6-phosphate to 6-phosphogluconolactone.</text>
</comment>
<dbReference type="Pfam" id="PF02781">
    <property type="entry name" value="G6PD_C"/>
    <property type="match status" value="1"/>
</dbReference>
<dbReference type="GO" id="GO:0006006">
    <property type="term" value="P:glucose metabolic process"/>
    <property type="evidence" value="ECO:0007669"/>
    <property type="project" value="UniProtKB-KW"/>
</dbReference>
<dbReference type="GO" id="GO:0009051">
    <property type="term" value="P:pentose-phosphate shunt, oxidative branch"/>
    <property type="evidence" value="ECO:0007669"/>
    <property type="project" value="TreeGrafter"/>
</dbReference>
<evidence type="ECO:0000256" key="2">
    <source>
        <dbReference type="ARBA" id="ARBA00009975"/>
    </source>
</evidence>
<dbReference type="NCBIfam" id="TIGR00871">
    <property type="entry name" value="zwf"/>
    <property type="match status" value="1"/>
</dbReference>
<evidence type="ECO:0000259" key="9">
    <source>
        <dbReference type="Pfam" id="PF02781"/>
    </source>
</evidence>
<feature type="active site" description="Proton acceptor" evidence="7">
    <location>
        <position position="238"/>
    </location>
</feature>
<dbReference type="InterPro" id="IPR022674">
    <property type="entry name" value="G6P_DH_NAD-bd"/>
</dbReference>
<dbReference type="Gene3D" id="3.30.360.10">
    <property type="entry name" value="Dihydrodipicolinate Reductase, domain 2"/>
    <property type="match status" value="1"/>
</dbReference>
<feature type="binding site" evidence="7">
    <location>
        <position position="49"/>
    </location>
    <ligand>
        <name>NADP(+)</name>
        <dbReference type="ChEBI" id="CHEBI:58349"/>
    </ligand>
</feature>
<dbReference type="Gene3D" id="3.40.50.720">
    <property type="entry name" value="NAD(P)-binding Rossmann-like Domain"/>
    <property type="match status" value="1"/>
</dbReference>
<feature type="binding site" evidence="7">
    <location>
        <position position="146"/>
    </location>
    <ligand>
        <name>NADP(+)</name>
        <dbReference type="ChEBI" id="CHEBI:58349"/>
    </ligand>
</feature>
<dbReference type="RefSeq" id="WP_367680804.1">
    <property type="nucleotide sequence ID" value="NZ_OZ060371.1"/>
</dbReference>
<evidence type="ECO:0000256" key="4">
    <source>
        <dbReference type="ARBA" id="ARBA00022857"/>
    </source>
</evidence>
<evidence type="ECO:0000313" key="10">
    <source>
        <dbReference type="EMBL" id="CAL4043118.1"/>
    </source>
</evidence>
<dbReference type="EMBL" id="OZ060371">
    <property type="protein sequence ID" value="CAL4043118.1"/>
    <property type="molecule type" value="Genomic_DNA"/>
</dbReference>
<comment type="similarity">
    <text evidence="2 7">Belongs to the glucose-6-phosphate dehydrogenase family.</text>
</comment>
<feature type="domain" description="Glucose-6-phosphate dehydrogenase C-terminal" evidence="9">
    <location>
        <begin position="188"/>
        <end position="486"/>
    </location>
</feature>
<dbReference type="GO" id="GO:0004345">
    <property type="term" value="F:glucose-6-phosphate dehydrogenase activity"/>
    <property type="evidence" value="ECO:0007669"/>
    <property type="project" value="UniProtKB-UniRule"/>
</dbReference>
<evidence type="ECO:0000256" key="5">
    <source>
        <dbReference type="ARBA" id="ARBA00023002"/>
    </source>
</evidence>
<sequence length="488" mass="57034">MVYSSVELYDIVIFGAKGDLVRRKLIPALYSLECKQQIHAHTRIIAVGRAKWSSREYCDMIEKNLITFLSKEIDYSVFNKFKSRFIFCNLDVADHSNFFLLEDILKKKNSRYIYYLAMPHYTFSNVCLGLKKFNLNNYSSRVVVEKPIGTSLKTSKLINNVLGTYFRENQIFRIDHYLGKETVLNLLYFRFSNFFIYKNWNNSVIDNVQVTLSEEIGIEGRINFFSSTGQTRDMVQSHLLQLLTLITMSRPHSLNADKIRDEKVKILKSLKLITKNNVKNNIVLGQYDSGFINHKPVQSYLNDLGSKKNISDTETFIAIKVEIDNEQWNGVPFYIRTGKRLLKKCSEIVINFKNDSTNTFNKTLSRRNSNQLIITLEPNEGLKINFFNKKPGLYDSNDLVTESLNFIYKERNKTFLKDYERLFLEIIKGDQSLFVRRDEVELAWSWIDSIIDAWKDVNLKPILYQSGSWGPNNSDVLLNKDGRYWHNN</sequence>
<feature type="binding site" evidence="7">
    <location>
        <position position="339"/>
    </location>
    <ligand>
        <name>substrate</name>
    </ligand>
</feature>
<reference evidence="10" key="1">
    <citation type="submission" date="2024-06" db="EMBL/GenBank/DDBJ databases">
        <authorList>
            <person name="Manzano-Marin A."/>
            <person name="Manzano-Marin A."/>
            <person name="Alejandro Manzano Marin A."/>
        </authorList>
    </citation>
    <scope>NUCLEOTIDE SEQUENCE</scope>
    <source>
        <strain evidence="10">Ancorni-2928</strain>
    </source>
</reference>
<feature type="binding site" evidence="7">
    <location>
        <begin position="91"/>
        <end position="92"/>
    </location>
    <ligand>
        <name>NADP(+)</name>
        <dbReference type="ChEBI" id="CHEBI:58349"/>
    </ligand>
</feature>
<protein>
    <recommendedName>
        <fullName evidence="7">Glucose-6-phosphate 1-dehydrogenase</fullName>
        <shortName evidence="7">G6PD</shortName>
        <ecNumber evidence="7">1.1.1.49</ecNumber>
    </recommendedName>
</protein>
<evidence type="ECO:0000256" key="3">
    <source>
        <dbReference type="ARBA" id="ARBA00022526"/>
    </source>
</evidence>
<dbReference type="GO" id="GO:0050661">
    <property type="term" value="F:NADP binding"/>
    <property type="evidence" value="ECO:0007669"/>
    <property type="project" value="UniProtKB-UniRule"/>
</dbReference>
<dbReference type="SUPFAM" id="SSF51735">
    <property type="entry name" value="NAD(P)-binding Rossmann-fold domains"/>
    <property type="match status" value="1"/>
</dbReference>